<reference evidence="1 2" key="1">
    <citation type="journal article" date="2018" name="Nat. Ecol. Evol.">
        <title>Shark genomes provide insights into elasmobranch evolution and the origin of vertebrates.</title>
        <authorList>
            <person name="Hara Y"/>
            <person name="Yamaguchi K"/>
            <person name="Onimaru K"/>
            <person name="Kadota M"/>
            <person name="Koyanagi M"/>
            <person name="Keeley SD"/>
            <person name="Tatsumi K"/>
            <person name="Tanaka K"/>
            <person name="Motone F"/>
            <person name="Kageyama Y"/>
            <person name="Nozu R"/>
            <person name="Adachi N"/>
            <person name="Nishimura O"/>
            <person name="Nakagawa R"/>
            <person name="Tanegashima C"/>
            <person name="Kiyatake I"/>
            <person name="Matsumoto R"/>
            <person name="Murakumo K"/>
            <person name="Nishida K"/>
            <person name="Terakita A"/>
            <person name="Kuratani S"/>
            <person name="Sato K"/>
            <person name="Hyodo S Kuraku.S."/>
        </authorList>
    </citation>
    <scope>NUCLEOTIDE SEQUENCE [LARGE SCALE GENOMIC DNA]</scope>
</reference>
<dbReference type="OrthoDB" id="354351at2759"/>
<name>A0A401QCP1_SCYTO</name>
<dbReference type="SUPFAM" id="SSF50814">
    <property type="entry name" value="Lipocalins"/>
    <property type="match status" value="1"/>
</dbReference>
<evidence type="ECO:0000313" key="1">
    <source>
        <dbReference type="EMBL" id="GCB83141.1"/>
    </source>
</evidence>
<sequence>TTISWDGDRLICSQRGEKRDRGWTHWLEGNTLHLELRVEGVVAKQEFRRKK</sequence>
<organism evidence="1 2">
    <name type="scientific">Scyliorhinus torazame</name>
    <name type="common">Cloudy catshark</name>
    <name type="synonym">Catulus torazame</name>
    <dbReference type="NCBI Taxonomy" id="75743"/>
    <lineage>
        <taxon>Eukaryota</taxon>
        <taxon>Metazoa</taxon>
        <taxon>Chordata</taxon>
        <taxon>Craniata</taxon>
        <taxon>Vertebrata</taxon>
        <taxon>Chondrichthyes</taxon>
        <taxon>Elasmobranchii</taxon>
        <taxon>Galeomorphii</taxon>
        <taxon>Galeoidea</taxon>
        <taxon>Carcharhiniformes</taxon>
        <taxon>Scyliorhinidae</taxon>
        <taxon>Scyliorhinus</taxon>
    </lineage>
</organism>
<dbReference type="Gene3D" id="2.40.128.20">
    <property type="match status" value="1"/>
</dbReference>
<gene>
    <name evidence="1" type="ORF">scyTo_0023416</name>
</gene>
<feature type="non-terminal residue" evidence="1">
    <location>
        <position position="1"/>
    </location>
</feature>
<dbReference type="AlphaFoldDB" id="A0A401QCP1"/>
<evidence type="ECO:0000313" key="2">
    <source>
        <dbReference type="Proteomes" id="UP000288216"/>
    </source>
</evidence>
<comment type="caution">
    <text evidence="1">The sequence shown here is derived from an EMBL/GenBank/DDBJ whole genome shotgun (WGS) entry which is preliminary data.</text>
</comment>
<accession>A0A401QCP1</accession>
<dbReference type="Proteomes" id="UP000288216">
    <property type="component" value="Unassembled WGS sequence"/>
</dbReference>
<protein>
    <recommendedName>
        <fullName evidence="3">Lipocalin/cytosolic fatty-acid binding domain-containing protein</fullName>
    </recommendedName>
</protein>
<dbReference type="OMA" id="EYLRALX"/>
<dbReference type="STRING" id="75743.A0A401QCP1"/>
<dbReference type="InterPro" id="IPR012674">
    <property type="entry name" value="Calycin"/>
</dbReference>
<dbReference type="EMBL" id="BFAA01029138">
    <property type="protein sequence ID" value="GCB83141.1"/>
    <property type="molecule type" value="Genomic_DNA"/>
</dbReference>
<evidence type="ECO:0008006" key="3">
    <source>
        <dbReference type="Google" id="ProtNLM"/>
    </source>
</evidence>
<proteinExistence type="predicted"/>
<keyword evidence="2" id="KW-1185">Reference proteome</keyword>